<proteinExistence type="predicted"/>
<dbReference type="PANTHER" id="PTHR45947:SF3">
    <property type="entry name" value="SULFOQUINOVOSYL TRANSFERASE SQD2"/>
    <property type="match status" value="1"/>
</dbReference>
<sequence>MLVHIVTSREKRKRYRFISEPLAFLGHEVCVTETSSTLELLSKLISSSKHRKPDAYILLGVGLRELLTTIYLNHSSIPIVFRLGGDPIKDLADIRVRYLTERQYLLVLSVLLREFIARLCLSRIGRAIVVNKSLVAPIAERMATSGRVAVSEHFAFGSLINKSYKVDGRVRLLVVCNLLWSSKAEGVAWLIRQLSSIASSRSTGLHIEVAGDGPHFGSLVTAVAAMNICELVEVNFCGYVQNLDELYASADIFLYKSEHDASPNVILEAKRHSMPMLVNRCLQFESLINDEENGFLYTDEDDFARKLIDLCESEETRRKLGLGAARSFKKDFSLGPASLRLDKSLKLLTS</sequence>
<gene>
    <name evidence="1" type="ORF">FV139_17965</name>
</gene>
<dbReference type="GO" id="GO:0016757">
    <property type="term" value="F:glycosyltransferase activity"/>
    <property type="evidence" value="ECO:0007669"/>
    <property type="project" value="TreeGrafter"/>
</dbReference>
<dbReference type="Gene3D" id="3.40.50.2000">
    <property type="entry name" value="Glycogen Phosphorylase B"/>
    <property type="match status" value="2"/>
</dbReference>
<dbReference type="InterPro" id="IPR050194">
    <property type="entry name" value="Glycosyltransferase_grp1"/>
</dbReference>
<dbReference type="Pfam" id="PF13692">
    <property type="entry name" value="Glyco_trans_1_4"/>
    <property type="match status" value="1"/>
</dbReference>
<comment type="caution">
    <text evidence="1">The sequence shown here is derived from an EMBL/GenBank/DDBJ whole genome shotgun (WGS) entry which is preliminary data.</text>
</comment>
<protein>
    <submittedName>
        <fullName evidence="1">Glycosyltransferase family 4 protein</fullName>
    </submittedName>
</protein>
<accession>A0A5C8ZQS9</accession>
<dbReference type="PANTHER" id="PTHR45947">
    <property type="entry name" value="SULFOQUINOVOSYL TRANSFERASE SQD2"/>
    <property type="match status" value="1"/>
</dbReference>
<dbReference type="AlphaFoldDB" id="A0A5C8ZQS9"/>
<dbReference type="Proteomes" id="UP000321039">
    <property type="component" value="Unassembled WGS sequence"/>
</dbReference>
<organism evidence="1 2">
    <name type="scientific">Parahaliea maris</name>
    <dbReference type="NCBI Taxonomy" id="2716870"/>
    <lineage>
        <taxon>Bacteria</taxon>
        <taxon>Pseudomonadati</taxon>
        <taxon>Pseudomonadota</taxon>
        <taxon>Gammaproteobacteria</taxon>
        <taxon>Cellvibrionales</taxon>
        <taxon>Halieaceae</taxon>
        <taxon>Parahaliea</taxon>
    </lineage>
</organism>
<keyword evidence="1" id="KW-0808">Transferase</keyword>
<keyword evidence="2" id="KW-1185">Reference proteome</keyword>
<dbReference type="EMBL" id="VRZA01000007">
    <property type="protein sequence ID" value="TXS90856.1"/>
    <property type="molecule type" value="Genomic_DNA"/>
</dbReference>
<evidence type="ECO:0000313" key="2">
    <source>
        <dbReference type="Proteomes" id="UP000321039"/>
    </source>
</evidence>
<reference evidence="1 2" key="1">
    <citation type="submission" date="2019-08" db="EMBL/GenBank/DDBJ databases">
        <title>Parahaliea maris sp. nov., isolated from the surface seawater.</title>
        <authorList>
            <person name="Liu Y."/>
        </authorList>
    </citation>
    <scope>NUCLEOTIDE SEQUENCE [LARGE SCALE GENOMIC DNA]</scope>
    <source>
        <strain evidence="1 2">HSLHS9</strain>
    </source>
</reference>
<evidence type="ECO:0000313" key="1">
    <source>
        <dbReference type="EMBL" id="TXS90856.1"/>
    </source>
</evidence>
<name>A0A5C8ZQS9_9GAMM</name>
<dbReference type="SUPFAM" id="SSF53756">
    <property type="entry name" value="UDP-Glycosyltransferase/glycogen phosphorylase"/>
    <property type="match status" value="1"/>
</dbReference>